<proteinExistence type="predicted"/>
<organism evidence="1">
    <name type="scientific">freshwater metagenome</name>
    <dbReference type="NCBI Taxonomy" id="449393"/>
    <lineage>
        <taxon>unclassified sequences</taxon>
        <taxon>metagenomes</taxon>
        <taxon>ecological metagenomes</taxon>
    </lineage>
</organism>
<dbReference type="EMBL" id="CAFBQP010000127">
    <property type="protein sequence ID" value="CAB5068131.1"/>
    <property type="molecule type" value="Genomic_DNA"/>
</dbReference>
<sequence>MRTILTAFRGDTYLKNIPNVNQNNVYGTKSILPDPDTKC</sequence>
<reference evidence="1" key="1">
    <citation type="submission" date="2020-05" db="EMBL/GenBank/DDBJ databases">
        <authorList>
            <person name="Chiriac C."/>
            <person name="Salcher M."/>
            <person name="Ghai R."/>
            <person name="Kavagutti S V."/>
        </authorList>
    </citation>
    <scope>NUCLEOTIDE SEQUENCE</scope>
</reference>
<dbReference type="AlphaFoldDB" id="A0A6J7UQB0"/>
<name>A0A6J7UQB0_9ZZZZ</name>
<gene>
    <name evidence="1" type="ORF">UFOPK4306_02294</name>
</gene>
<accession>A0A6J7UQB0</accession>
<evidence type="ECO:0000313" key="1">
    <source>
        <dbReference type="EMBL" id="CAB5068131.1"/>
    </source>
</evidence>
<protein>
    <submittedName>
        <fullName evidence="1">Unannotated protein</fullName>
    </submittedName>
</protein>